<organism evidence="2 3">
    <name type="scientific">Streptomyces lividans 1326</name>
    <dbReference type="NCBI Taxonomy" id="1200984"/>
    <lineage>
        <taxon>Bacteria</taxon>
        <taxon>Bacillati</taxon>
        <taxon>Actinomycetota</taxon>
        <taxon>Actinomycetes</taxon>
        <taxon>Kitasatosporales</taxon>
        <taxon>Streptomycetaceae</taxon>
        <taxon>Streptomyces</taxon>
    </lineage>
</organism>
<proteinExistence type="predicted"/>
<name>A0A7U9DMG8_STRLI</name>
<protein>
    <submittedName>
        <fullName evidence="2">Epoxide hydrolase</fullName>
        <ecNumber evidence="2">3.3.2.9</ecNumber>
    </submittedName>
</protein>
<dbReference type="GO" id="GO:0033961">
    <property type="term" value="F:cis-stilbene-oxide hydrolase activity"/>
    <property type="evidence" value="ECO:0007669"/>
    <property type="project" value="UniProtKB-EC"/>
</dbReference>
<dbReference type="EC" id="3.3.2.9" evidence="2"/>
<keyword evidence="2" id="KW-0378">Hydrolase</keyword>
<dbReference type="EMBL" id="CM001889">
    <property type="protein sequence ID" value="EOY44960.1"/>
    <property type="molecule type" value="Genomic_DNA"/>
</dbReference>
<feature type="region of interest" description="Disordered" evidence="1">
    <location>
        <begin position="117"/>
        <end position="146"/>
    </location>
</feature>
<accession>A0A7U9DMG8</accession>
<dbReference type="Gene3D" id="3.40.50.1820">
    <property type="entry name" value="alpha/beta hydrolase"/>
    <property type="match status" value="1"/>
</dbReference>
<reference evidence="3" key="1">
    <citation type="journal article" date="2013" name="Genome Biol. Evol.">
        <title>The genome sequence of Streptomyces lividans 66 reveals a novel tRNA-dependent peptide biosynthetic system within a metal-related genomic island.</title>
        <authorList>
            <person name="Cruz-Morales P."/>
            <person name="Vijgenboom E."/>
            <person name="Iruegas-Bocardo F."/>
            <person name="Girard G."/>
            <person name="Yanez-Guerra L.A."/>
            <person name="Ramos-Aboites H.E."/>
            <person name="Pernodet J.L."/>
            <person name="Anne J."/>
            <person name="van Wezel G.P."/>
            <person name="Barona-Gomez F."/>
        </authorList>
    </citation>
    <scope>NUCLEOTIDE SEQUENCE [LARGE SCALE GENOMIC DNA]</scope>
    <source>
        <strain evidence="3">1326</strain>
    </source>
</reference>
<dbReference type="SUPFAM" id="SSF53474">
    <property type="entry name" value="alpha/beta-Hydrolases"/>
    <property type="match status" value="1"/>
</dbReference>
<evidence type="ECO:0000256" key="1">
    <source>
        <dbReference type="SAM" id="MobiDB-lite"/>
    </source>
</evidence>
<dbReference type="RefSeq" id="WP_003978578.1">
    <property type="nucleotide sequence ID" value="NZ_CM001889.1"/>
</dbReference>
<evidence type="ECO:0000313" key="3">
    <source>
        <dbReference type="Proteomes" id="UP000014062"/>
    </source>
</evidence>
<evidence type="ECO:0000313" key="2">
    <source>
        <dbReference type="EMBL" id="EOY44960.1"/>
    </source>
</evidence>
<gene>
    <name evidence="2" type="ORF">SLI_0241</name>
</gene>
<dbReference type="Proteomes" id="UP000014062">
    <property type="component" value="Chromosome"/>
</dbReference>
<dbReference type="AlphaFoldDB" id="A0A7U9DMG8"/>
<sequence>MTADIGQLIEDGDHVAAVDAGAAAEPAWLAAPASAGAQGGDFGAGISAALGAVAPEHVVGVHVTCLPTRPVPDAGIELSETDSARLDKTRQLMANRPPYQALQARTPQTAQALVGVRARRPLSRDGSAGAPRGRRPGLFLTRTEHD</sequence>
<dbReference type="InterPro" id="IPR029058">
    <property type="entry name" value="AB_hydrolase_fold"/>
</dbReference>